<evidence type="ECO:0000256" key="6">
    <source>
        <dbReference type="ARBA" id="ARBA00022692"/>
    </source>
</evidence>
<dbReference type="PATRIC" id="fig|1502.174.peg.584"/>
<evidence type="ECO:0000313" key="13">
    <source>
        <dbReference type="EMBL" id="KXA14027.1"/>
    </source>
</evidence>
<dbReference type="InterPro" id="IPR001638">
    <property type="entry name" value="Solute-binding_3/MltF_N"/>
</dbReference>
<dbReference type="CDD" id="cd13709">
    <property type="entry name" value="PBP2_YxeM"/>
    <property type="match status" value="1"/>
</dbReference>
<feature type="transmembrane region" description="Helical" evidence="11">
    <location>
        <begin position="488"/>
        <end position="508"/>
    </location>
</feature>
<evidence type="ECO:0000256" key="5">
    <source>
        <dbReference type="ARBA" id="ARBA00022475"/>
    </source>
</evidence>
<gene>
    <name evidence="13" type="ORF">HMPREF3222_00582</name>
</gene>
<sequence length="519" mass="57719">MGINIIGTILKWKEVNLMKKKLMLLFLTISILMMVLVGCSTNSNNIQKNSTNKEKITVATSGTYYPFTFLEGGELKGFEVDVWNEIGKRLGYDVEFKTASFSGLFGMLESGKVNTIANQITVTPEREEKYYFSEPYVYSGAQIIVKKGNDSIKSFEDLMGKKVGVDLGSNYEQIVKDKDKNNEIKILTYQNTDAAFNELLLGRIDAVVIDRVSAIAAIKEKDLNLQLAGEPIDKIENAYPFVKDEKGKDISENVNKALDEMKKDGTLKAISEKWLGMNVSVPNNQENSNNIIDNNKNNSIGFDFMYSLDLIPMLLKAINVTIYLSVFGMILGLIVGIALAMIRVYKIPVLKQIAEVYISFFRGTPLLVQLFLLYFGVPQVIPSLQNMSAFTAALIGLGLNASAYIAEILRSSIDAIDKGQMEACLSLGMTRAQALKRVVLPQAFRIAIPPLGNIFVDTVKGSSLAFTLGVVELLAKAQMEAAASYKFFESYVVVAIMYWIIIGFFNYLQKILEKKLSVY</sequence>
<dbReference type="Proteomes" id="UP000070646">
    <property type="component" value="Unassembled WGS sequence"/>
</dbReference>
<name>A0A133NCN5_CLOPF</name>
<accession>A0A133NCN5</accession>
<dbReference type="Pfam" id="PF00528">
    <property type="entry name" value="BPD_transp_1"/>
    <property type="match status" value="1"/>
</dbReference>
<dbReference type="SMART" id="SM00079">
    <property type="entry name" value="PBPe"/>
    <property type="match status" value="1"/>
</dbReference>
<evidence type="ECO:0000256" key="10">
    <source>
        <dbReference type="ARBA" id="ARBA00023136"/>
    </source>
</evidence>
<dbReference type="Pfam" id="PF00497">
    <property type="entry name" value="SBP_bac_3"/>
    <property type="match status" value="1"/>
</dbReference>
<evidence type="ECO:0000256" key="8">
    <source>
        <dbReference type="ARBA" id="ARBA00022970"/>
    </source>
</evidence>
<dbReference type="InterPro" id="IPR035906">
    <property type="entry name" value="MetI-like_sf"/>
</dbReference>
<evidence type="ECO:0000256" key="11">
    <source>
        <dbReference type="RuleBase" id="RU363032"/>
    </source>
</evidence>
<comment type="similarity">
    <text evidence="2 11">Belongs to the binding-protein-dependent transport system permease family.</text>
</comment>
<dbReference type="Gene3D" id="3.40.190.10">
    <property type="entry name" value="Periplasmic binding protein-like II"/>
    <property type="match status" value="2"/>
</dbReference>
<protein>
    <submittedName>
        <fullName evidence="13">ABC transporter, permease protein</fullName>
    </submittedName>
</protein>
<dbReference type="SUPFAM" id="SSF53850">
    <property type="entry name" value="Periplasmic binding protein-like II"/>
    <property type="match status" value="1"/>
</dbReference>
<keyword evidence="9 11" id="KW-1133">Transmembrane helix</keyword>
<evidence type="ECO:0000256" key="7">
    <source>
        <dbReference type="ARBA" id="ARBA00022729"/>
    </source>
</evidence>
<dbReference type="SUPFAM" id="SSF161098">
    <property type="entry name" value="MetI-like"/>
    <property type="match status" value="1"/>
</dbReference>
<dbReference type="EMBL" id="LRPU01000023">
    <property type="protein sequence ID" value="KXA14027.1"/>
    <property type="molecule type" value="Genomic_DNA"/>
</dbReference>
<evidence type="ECO:0000256" key="3">
    <source>
        <dbReference type="ARBA" id="ARBA00010333"/>
    </source>
</evidence>
<feature type="domain" description="ABC transmembrane type-1" evidence="12">
    <location>
        <begin position="318"/>
        <end position="509"/>
    </location>
</feature>
<keyword evidence="10 11" id="KW-0472">Membrane</keyword>
<dbReference type="NCBIfam" id="TIGR01726">
    <property type="entry name" value="HEQRo_perm_3TM"/>
    <property type="match status" value="1"/>
</dbReference>
<comment type="caution">
    <text evidence="13">The sequence shown here is derived from an EMBL/GenBank/DDBJ whole genome shotgun (WGS) entry which is preliminary data.</text>
</comment>
<evidence type="ECO:0000313" key="14">
    <source>
        <dbReference type="Proteomes" id="UP000070646"/>
    </source>
</evidence>
<dbReference type="PANTHER" id="PTHR30614:SF0">
    <property type="entry name" value="L-CYSTINE TRANSPORT SYSTEM PERMEASE PROTEIN TCYL"/>
    <property type="match status" value="1"/>
</dbReference>
<keyword evidence="5" id="KW-1003">Cell membrane</keyword>
<organism evidence="13 14">
    <name type="scientific">Clostridium perfringens</name>
    <dbReference type="NCBI Taxonomy" id="1502"/>
    <lineage>
        <taxon>Bacteria</taxon>
        <taxon>Bacillati</taxon>
        <taxon>Bacillota</taxon>
        <taxon>Clostridia</taxon>
        <taxon>Eubacteriales</taxon>
        <taxon>Clostridiaceae</taxon>
        <taxon>Clostridium</taxon>
    </lineage>
</organism>
<keyword evidence="8" id="KW-0029">Amino-acid transport</keyword>
<comment type="similarity">
    <text evidence="3">Belongs to the bacterial solute-binding protein 3 family.</text>
</comment>
<dbReference type="Gene3D" id="1.10.3720.10">
    <property type="entry name" value="MetI-like"/>
    <property type="match status" value="1"/>
</dbReference>
<dbReference type="InterPro" id="IPR043429">
    <property type="entry name" value="ArtM/GltK/GlnP/TcyL/YhdX-like"/>
</dbReference>
<feature type="transmembrane region" description="Helical" evidence="11">
    <location>
        <begin position="389"/>
        <end position="409"/>
    </location>
</feature>
<dbReference type="InterPro" id="IPR018313">
    <property type="entry name" value="SBP_3_CS"/>
</dbReference>
<comment type="subcellular location">
    <subcellularLocation>
        <location evidence="1 11">Cell membrane</location>
        <topology evidence="1 11">Multi-pass membrane protein</topology>
    </subcellularLocation>
</comment>
<dbReference type="PROSITE" id="PS01039">
    <property type="entry name" value="SBP_BACTERIAL_3"/>
    <property type="match status" value="1"/>
</dbReference>
<evidence type="ECO:0000259" key="12">
    <source>
        <dbReference type="PROSITE" id="PS50928"/>
    </source>
</evidence>
<feature type="transmembrane region" description="Helical" evidence="11">
    <location>
        <begin position="21"/>
        <end position="38"/>
    </location>
</feature>
<dbReference type="GO" id="GO:0015276">
    <property type="term" value="F:ligand-gated monoatomic ion channel activity"/>
    <property type="evidence" value="ECO:0007669"/>
    <property type="project" value="InterPro"/>
</dbReference>
<evidence type="ECO:0000256" key="9">
    <source>
        <dbReference type="ARBA" id="ARBA00022989"/>
    </source>
</evidence>
<proteinExistence type="inferred from homology"/>
<dbReference type="InterPro" id="IPR000515">
    <property type="entry name" value="MetI-like"/>
</dbReference>
<dbReference type="PANTHER" id="PTHR30614">
    <property type="entry name" value="MEMBRANE COMPONENT OF AMINO ACID ABC TRANSPORTER"/>
    <property type="match status" value="1"/>
</dbReference>
<dbReference type="AlphaFoldDB" id="A0A133NCN5"/>
<dbReference type="GO" id="GO:0043190">
    <property type="term" value="C:ATP-binding cassette (ABC) transporter complex"/>
    <property type="evidence" value="ECO:0007669"/>
    <property type="project" value="InterPro"/>
</dbReference>
<keyword evidence="4 11" id="KW-0813">Transport</keyword>
<evidence type="ECO:0000256" key="1">
    <source>
        <dbReference type="ARBA" id="ARBA00004651"/>
    </source>
</evidence>
<evidence type="ECO:0000256" key="4">
    <source>
        <dbReference type="ARBA" id="ARBA00022448"/>
    </source>
</evidence>
<evidence type="ECO:0000256" key="2">
    <source>
        <dbReference type="ARBA" id="ARBA00009306"/>
    </source>
</evidence>
<feature type="transmembrane region" description="Helical" evidence="11">
    <location>
        <begin position="322"/>
        <end position="344"/>
    </location>
</feature>
<dbReference type="GO" id="GO:0015184">
    <property type="term" value="F:L-cystine transmembrane transporter activity"/>
    <property type="evidence" value="ECO:0007669"/>
    <property type="project" value="TreeGrafter"/>
</dbReference>
<keyword evidence="7" id="KW-0732">Signal</keyword>
<dbReference type="InterPro" id="IPR001320">
    <property type="entry name" value="Iontro_rcpt_C"/>
</dbReference>
<reference evidence="13 14" key="1">
    <citation type="submission" date="2016-01" db="EMBL/GenBank/DDBJ databases">
        <authorList>
            <person name="Oliw E.H."/>
        </authorList>
    </citation>
    <scope>NUCLEOTIDE SEQUENCE [LARGE SCALE GENOMIC DNA]</scope>
    <source>
        <strain evidence="13 14">MJR7757A</strain>
    </source>
</reference>
<dbReference type="FunFam" id="1.10.3720.10:FF:000009">
    <property type="entry name" value="Amino acid ABC transporter permease"/>
    <property type="match status" value="1"/>
</dbReference>
<dbReference type="PROSITE" id="PS50928">
    <property type="entry name" value="ABC_TM1"/>
    <property type="match status" value="1"/>
</dbReference>
<dbReference type="InterPro" id="IPR010065">
    <property type="entry name" value="AA_ABC_transptr_permease_3TM"/>
</dbReference>
<keyword evidence="6 11" id="KW-0812">Transmembrane</keyword>
<dbReference type="SMART" id="SM00062">
    <property type="entry name" value="PBPb"/>
    <property type="match status" value="1"/>
</dbReference>
<dbReference type="CDD" id="cd06261">
    <property type="entry name" value="TM_PBP2"/>
    <property type="match status" value="1"/>
</dbReference>
<feature type="transmembrane region" description="Helical" evidence="11">
    <location>
        <begin position="356"/>
        <end position="377"/>
    </location>
</feature>